<dbReference type="AlphaFoldDB" id="A0A8J2K401"/>
<protein>
    <submittedName>
        <fullName evidence="1">Uncharacterized protein</fullName>
    </submittedName>
</protein>
<accession>A0A8J2K401</accession>
<sequence>MIFLRPRVWNRSCILFLYLDQDQTWIPGINSNAPSSSSNIQLPTTFHPQTPQGTRAENFQEPIIPYPKKDQYIKTLCNESLMCIYVYLLSQINCNP</sequence>
<dbReference type="Proteomes" id="UP000708208">
    <property type="component" value="Unassembled WGS sequence"/>
</dbReference>
<evidence type="ECO:0000313" key="1">
    <source>
        <dbReference type="EMBL" id="CAG7731757.1"/>
    </source>
</evidence>
<gene>
    <name evidence="1" type="ORF">AFUS01_LOCUS20328</name>
</gene>
<keyword evidence="2" id="KW-1185">Reference proteome</keyword>
<evidence type="ECO:0000313" key="2">
    <source>
        <dbReference type="Proteomes" id="UP000708208"/>
    </source>
</evidence>
<proteinExistence type="predicted"/>
<comment type="caution">
    <text evidence="1">The sequence shown here is derived from an EMBL/GenBank/DDBJ whole genome shotgun (WGS) entry which is preliminary data.</text>
</comment>
<name>A0A8J2K401_9HEXA</name>
<reference evidence="1" key="1">
    <citation type="submission" date="2021-06" db="EMBL/GenBank/DDBJ databases">
        <authorList>
            <person name="Hodson N. C."/>
            <person name="Mongue J. A."/>
            <person name="Jaron S. K."/>
        </authorList>
    </citation>
    <scope>NUCLEOTIDE SEQUENCE</scope>
</reference>
<organism evidence="1 2">
    <name type="scientific">Allacma fusca</name>
    <dbReference type="NCBI Taxonomy" id="39272"/>
    <lineage>
        <taxon>Eukaryota</taxon>
        <taxon>Metazoa</taxon>
        <taxon>Ecdysozoa</taxon>
        <taxon>Arthropoda</taxon>
        <taxon>Hexapoda</taxon>
        <taxon>Collembola</taxon>
        <taxon>Symphypleona</taxon>
        <taxon>Sminthuridae</taxon>
        <taxon>Allacma</taxon>
    </lineage>
</organism>
<dbReference type="EMBL" id="CAJVCH010219193">
    <property type="protein sequence ID" value="CAG7731757.1"/>
    <property type="molecule type" value="Genomic_DNA"/>
</dbReference>